<evidence type="ECO:0000259" key="2">
    <source>
        <dbReference type="Pfam" id="PF26450"/>
    </source>
</evidence>
<name>A0A7W9KQY7_9PSEU</name>
<proteinExistence type="predicted"/>
<feature type="domain" description="DUF8129" evidence="2">
    <location>
        <begin position="4"/>
        <end position="59"/>
    </location>
</feature>
<organism evidence="3 4">
    <name type="scientific">Kutzneria kofuensis</name>
    <dbReference type="NCBI Taxonomy" id="103725"/>
    <lineage>
        <taxon>Bacteria</taxon>
        <taxon>Bacillati</taxon>
        <taxon>Actinomycetota</taxon>
        <taxon>Actinomycetes</taxon>
        <taxon>Pseudonocardiales</taxon>
        <taxon>Pseudonocardiaceae</taxon>
        <taxon>Kutzneria</taxon>
    </lineage>
</organism>
<sequence length="115" mass="12497">MTNQELPLPDYDHLPVSSLRHRIRSLREDDLTELRGYENGHARRVAVLEMIDARVDALRHGAQPSTGDPTARRPEQPPGVDAGPSVTRQTAAPPGGPPPHGTPAQPAHPKADRQT</sequence>
<dbReference type="Proteomes" id="UP000585638">
    <property type="component" value="Unassembled WGS sequence"/>
</dbReference>
<evidence type="ECO:0000313" key="3">
    <source>
        <dbReference type="EMBL" id="MBB5897120.1"/>
    </source>
</evidence>
<reference evidence="3 4" key="1">
    <citation type="submission" date="2020-08" db="EMBL/GenBank/DDBJ databases">
        <title>Sequencing the genomes of 1000 actinobacteria strains.</title>
        <authorList>
            <person name="Klenk H.-P."/>
        </authorList>
    </citation>
    <scope>NUCLEOTIDE SEQUENCE [LARGE SCALE GENOMIC DNA]</scope>
    <source>
        <strain evidence="3 4">DSM 43851</strain>
    </source>
</reference>
<feature type="region of interest" description="Disordered" evidence="1">
    <location>
        <begin position="58"/>
        <end position="115"/>
    </location>
</feature>
<evidence type="ECO:0000256" key="1">
    <source>
        <dbReference type="SAM" id="MobiDB-lite"/>
    </source>
</evidence>
<keyword evidence="4" id="KW-1185">Reference proteome</keyword>
<dbReference type="EMBL" id="JACHIR010000002">
    <property type="protein sequence ID" value="MBB5897120.1"/>
    <property type="molecule type" value="Genomic_DNA"/>
</dbReference>
<dbReference type="Pfam" id="PF26450">
    <property type="entry name" value="DUF8129"/>
    <property type="match status" value="1"/>
</dbReference>
<evidence type="ECO:0000313" key="4">
    <source>
        <dbReference type="Proteomes" id="UP000585638"/>
    </source>
</evidence>
<dbReference type="RefSeq" id="WP_184869582.1">
    <property type="nucleotide sequence ID" value="NZ_BAAAWY010000076.1"/>
</dbReference>
<protein>
    <recommendedName>
        <fullName evidence="2">DUF8129 domain-containing protein</fullName>
    </recommendedName>
</protein>
<gene>
    <name evidence="3" type="ORF">BJ998_008379</name>
</gene>
<accession>A0A7W9KQY7</accession>
<dbReference type="AlphaFoldDB" id="A0A7W9KQY7"/>
<dbReference type="InterPro" id="IPR058442">
    <property type="entry name" value="DUF8129"/>
</dbReference>
<comment type="caution">
    <text evidence="3">The sequence shown here is derived from an EMBL/GenBank/DDBJ whole genome shotgun (WGS) entry which is preliminary data.</text>
</comment>